<name>A0A9E1GN02_9FIRM</name>
<dbReference type="PANTHER" id="PTHR22683:SF47">
    <property type="entry name" value="FTSK DOMAIN-CONTAINING PROTEIN YDCQ"/>
    <property type="match status" value="1"/>
</dbReference>
<dbReference type="InterPro" id="IPR027417">
    <property type="entry name" value="P-loop_NTPase"/>
</dbReference>
<dbReference type="Gene3D" id="3.40.50.300">
    <property type="entry name" value="P-loop containing nucleotide triphosphate hydrolases"/>
    <property type="match status" value="1"/>
</dbReference>
<dbReference type="Proteomes" id="UP000811365">
    <property type="component" value="Unassembled WGS sequence"/>
</dbReference>
<protein>
    <recommendedName>
        <fullName evidence="4">FtsK domain-containing protein</fullName>
    </recommendedName>
</protein>
<keyword evidence="1 3" id="KW-0547">Nucleotide-binding</keyword>
<evidence type="ECO:0000313" key="5">
    <source>
        <dbReference type="EMBL" id="MBS6623269.1"/>
    </source>
</evidence>
<feature type="domain" description="FtsK" evidence="4">
    <location>
        <begin position="36"/>
        <end position="228"/>
    </location>
</feature>
<dbReference type="PANTHER" id="PTHR22683">
    <property type="entry name" value="SPORULATION PROTEIN RELATED"/>
    <property type="match status" value="1"/>
</dbReference>
<dbReference type="EMBL" id="JAGZYH010000086">
    <property type="protein sequence ID" value="MBS6623269.1"/>
    <property type="molecule type" value="Genomic_DNA"/>
</dbReference>
<organism evidence="5 6">
    <name type="scientific">Faecalibacterium prausnitzii</name>
    <dbReference type="NCBI Taxonomy" id="853"/>
    <lineage>
        <taxon>Bacteria</taxon>
        <taxon>Bacillati</taxon>
        <taxon>Bacillota</taxon>
        <taxon>Clostridia</taxon>
        <taxon>Eubacteriales</taxon>
        <taxon>Oscillospiraceae</taxon>
        <taxon>Faecalibacterium</taxon>
    </lineage>
</organism>
<dbReference type="GO" id="GO:0005524">
    <property type="term" value="F:ATP binding"/>
    <property type="evidence" value="ECO:0007669"/>
    <property type="project" value="UniProtKB-UniRule"/>
</dbReference>
<dbReference type="AlphaFoldDB" id="A0A9E1GN02"/>
<keyword evidence="2 3" id="KW-0067">ATP-binding</keyword>
<dbReference type="SUPFAM" id="SSF52540">
    <property type="entry name" value="P-loop containing nucleoside triphosphate hydrolases"/>
    <property type="match status" value="1"/>
</dbReference>
<dbReference type="PROSITE" id="PS50901">
    <property type="entry name" value="FTSK"/>
    <property type="match status" value="1"/>
</dbReference>
<dbReference type="InterPro" id="IPR050206">
    <property type="entry name" value="FtsK/SpoIIIE/SftA"/>
</dbReference>
<gene>
    <name evidence="5" type="ORF">KH315_14140</name>
</gene>
<evidence type="ECO:0000256" key="2">
    <source>
        <dbReference type="ARBA" id="ARBA00022840"/>
    </source>
</evidence>
<evidence type="ECO:0000313" key="6">
    <source>
        <dbReference type="Proteomes" id="UP000811365"/>
    </source>
</evidence>
<reference evidence="5" key="1">
    <citation type="submission" date="2021-02" db="EMBL/GenBank/DDBJ databases">
        <title>Infant gut strain persistence is associated with maternal origin, phylogeny, and functional potential including surface adhesion and iron acquisition.</title>
        <authorList>
            <person name="Lou Y.C."/>
        </authorList>
    </citation>
    <scope>NUCLEOTIDE SEQUENCE</scope>
    <source>
        <strain evidence="5">L2_039_000G1_dasL2_039_000G1_maxbin2.maxbin.077</strain>
    </source>
</reference>
<dbReference type="InterPro" id="IPR002543">
    <property type="entry name" value="FtsK_dom"/>
</dbReference>
<feature type="binding site" evidence="3">
    <location>
        <begin position="53"/>
        <end position="60"/>
    </location>
    <ligand>
        <name>ATP</name>
        <dbReference type="ChEBI" id="CHEBI:30616"/>
    </ligand>
</feature>
<accession>A0A9E1GN02</accession>
<evidence type="ECO:0000256" key="3">
    <source>
        <dbReference type="PROSITE-ProRule" id="PRU00289"/>
    </source>
</evidence>
<evidence type="ECO:0000259" key="4">
    <source>
        <dbReference type="PROSITE" id="PS50901"/>
    </source>
</evidence>
<evidence type="ECO:0000256" key="1">
    <source>
        <dbReference type="ARBA" id="ARBA00022741"/>
    </source>
</evidence>
<comment type="caution">
    <text evidence="5">The sequence shown here is derived from an EMBL/GenBank/DDBJ whole genome shotgun (WGS) entry which is preliminary data.</text>
</comment>
<sequence length="286" mass="30865">MKWPWNHNTKPEPLPFRLRPFDPATGGITVGKLANGNDATLIVTNTSGVVVGGIPGSGKTAGMMVIVLALYLSGCCNIHVIDGKGGDDWGWFSEHATTFVRGDLDTVHDTLLRLDDEMKCRIASMRQRYGSANYWNVQPDKRPPLEVIIIDECQSFFNAKGILGGKPAKDKAEEITAAATEIVQKGRSGGFLLFAITQKPTTDSLPSALRENCENRICFRVKTPEAARAVLGDMPDGSPSPTDIPPARRGGAIIGLATGEDVMCRFAYVSEEEAERAVVANHKGVI</sequence>
<dbReference type="GO" id="GO:0003677">
    <property type="term" value="F:DNA binding"/>
    <property type="evidence" value="ECO:0007669"/>
    <property type="project" value="InterPro"/>
</dbReference>
<proteinExistence type="predicted"/>